<dbReference type="RefSeq" id="WP_163734050.1">
    <property type="nucleotide sequence ID" value="NZ_AP022610.1"/>
</dbReference>
<feature type="transmembrane region" description="Helical" evidence="2">
    <location>
        <begin position="81"/>
        <end position="99"/>
    </location>
</feature>
<sequence length="406" mass="43148">MTTDSDTDDLEPGMVECRVCRVPVPDGEYCGLCGLPLKDHQQPQGPDWLRMKAYSASPGEHLLRPNIVSTLFPHLSTQSRVPFLLGLGVLLAALVAATLFRLPAAIITVAALGLPLLFLIYLQESDVYDDVPTSVLVVTAGLGIGLGVGWVLLTGAMLAQQYDVGIGVGIAGSRILRDGLGVPIGGLVLMLVPAVLVRLVRPGERESLDGFAIGALGALMFTAAAQMTRLAPQFSGGMIARDRPLSGLVVEAGIRGVAVPLTAAAVGGLIGCALWFARPENKKHQHRNYVRVTLSVFALLVMTMYGLLGLVDVARMPQILQLVLHLTVTAGALLALRVGLHLALLHENHDDIASDQPILCPHCHNVVPDMAFCVACGAATRAASRSSRRSRRELRPVRHEPEADAP</sequence>
<evidence type="ECO:0000256" key="1">
    <source>
        <dbReference type="SAM" id="MobiDB-lite"/>
    </source>
</evidence>
<feature type="transmembrane region" description="Helical" evidence="2">
    <location>
        <begin position="211"/>
        <end position="232"/>
    </location>
</feature>
<keyword evidence="2" id="KW-0812">Transmembrane</keyword>
<name>A0A7I7XB36_9MYCO</name>
<feature type="compositionally biased region" description="Basic and acidic residues" evidence="1">
    <location>
        <begin position="393"/>
        <end position="406"/>
    </location>
</feature>
<dbReference type="AlphaFoldDB" id="A0A7I7XB36"/>
<proteinExistence type="predicted"/>
<keyword evidence="2" id="KW-0472">Membrane</keyword>
<reference evidence="3 4" key="1">
    <citation type="journal article" date="2019" name="Emerg. Microbes Infect.">
        <title>Comprehensive subspecies identification of 175 nontuberculous mycobacteria species based on 7547 genomic profiles.</title>
        <authorList>
            <person name="Matsumoto Y."/>
            <person name="Kinjo T."/>
            <person name="Motooka D."/>
            <person name="Nabeya D."/>
            <person name="Jung N."/>
            <person name="Uechi K."/>
            <person name="Horii T."/>
            <person name="Iida T."/>
            <person name="Fujita J."/>
            <person name="Nakamura S."/>
        </authorList>
    </citation>
    <scope>NUCLEOTIDE SEQUENCE [LARGE SCALE GENOMIC DNA]</scope>
    <source>
        <strain evidence="3 4">JCM 13574</strain>
    </source>
</reference>
<evidence type="ECO:0000256" key="2">
    <source>
        <dbReference type="SAM" id="Phobius"/>
    </source>
</evidence>
<protein>
    <recommendedName>
        <fullName evidence="5">Zinc ribbon domain-containing protein</fullName>
    </recommendedName>
</protein>
<dbReference type="KEGG" id="mmag:MMAD_12740"/>
<evidence type="ECO:0000313" key="3">
    <source>
        <dbReference type="EMBL" id="BBZ26979.1"/>
    </source>
</evidence>
<feature type="transmembrane region" description="Helical" evidence="2">
    <location>
        <begin position="252"/>
        <end position="277"/>
    </location>
</feature>
<evidence type="ECO:0008006" key="5">
    <source>
        <dbReference type="Google" id="ProtNLM"/>
    </source>
</evidence>
<feature type="transmembrane region" description="Helical" evidence="2">
    <location>
        <begin position="105"/>
        <end position="122"/>
    </location>
</feature>
<keyword evidence="4" id="KW-1185">Reference proteome</keyword>
<organism evidence="3 4">
    <name type="scientific">Mycolicibacterium madagascariense</name>
    <dbReference type="NCBI Taxonomy" id="212765"/>
    <lineage>
        <taxon>Bacteria</taxon>
        <taxon>Bacillati</taxon>
        <taxon>Actinomycetota</taxon>
        <taxon>Actinomycetes</taxon>
        <taxon>Mycobacteriales</taxon>
        <taxon>Mycobacteriaceae</taxon>
        <taxon>Mycolicibacterium</taxon>
    </lineage>
</organism>
<feature type="transmembrane region" description="Helical" evidence="2">
    <location>
        <begin position="134"/>
        <end position="159"/>
    </location>
</feature>
<feature type="transmembrane region" description="Helical" evidence="2">
    <location>
        <begin position="179"/>
        <end position="199"/>
    </location>
</feature>
<gene>
    <name evidence="3" type="ORF">MMAD_12740</name>
</gene>
<feature type="transmembrane region" description="Helical" evidence="2">
    <location>
        <begin position="289"/>
        <end position="307"/>
    </location>
</feature>
<accession>A0A7I7XB36</accession>
<feature type="transmembrane region" description="Helical" evidence="2">
    <location>
        <begin position="319"/>
        <end position="340"/>
    </location>
</feature>
<keyword evidence="2" id="KW-1133">Transmembrane helix</keyword>
<dbReference type="EMBL" id="AP022610">
    <property type="protein sequence ID" value="BBZ26979.1"/>
    <property type="molecule type" value="Genomic_DNA"/>
</dbReference>
<evidence type="ECO:0000313" key="4">
    <source>
        <dbReference type="Proteomes" id="UP000466517"/>
    </source>
</evidence>
<feature type="region of interest" description="Disordered" evidence="1">
    <location>
        <begin position="385"/>
        <end position="406"/>
    </location>
</feature>
<dbReference type="Proteomes" id="UP000466517">
    <property type="component" value="Chromosome"/>
</dbReference>